<reference evidence="2 3" key="1">
    <citation type="submission" date="2021-09" db="EMBL/GenBank/DDBJ databases">
        <title>Genomic insights and catalytic innovation underlie evolution of tropane alkaloids biosynthesis.</title>
        <authorList>
            <person name="Wang Y.-J."/>
            <person name="Tian T."/>
            <person name="Huang J.-P."/>
            <person name="Huang S.-X."/>
        </authorList>
    </citation>
    <scope>NUCLEOTIDE SEQUENCE [LARGE SCALE GENOMIC DNA]</scope>
    <source>
        <strain evidence="2">KIB-2018</strain>
        <tissue evidence="2">Leaf</tissue>
    </source>
</reference>
<protein>
    <recommendedName>
        <fullName evidence="1">Reverse transcriptase zinc-binding domain-containing protein</fullName>
    </recommendedName>
</protein>
<dbReference type="EMBL" id="JAIWQS010000011">
    <property type="protein sequence ID" value="KAJ8750712.1"/>
    <property type="molecule type" value="Genomic_DNA"/>
</dbReference>
<evidence type="ECO:0000313" key="2">
    <source>
        <dbReference type="EMBL" id="KAJ8750712.1"/>
    </source>
</evidence>
<dbReference type="Proteomes" id="UP001159364">
    <property type="component" value="Linkage Group LG11"/>
</dbReference>
<organism evidence="2 3">
    <name type="scientific">Erythroxylum novogranatense</name>
    <dbReference type="NCBI Taxonomy" id="1862640"/>
    <lineage>
        <taxon>Eukaryota</taxon>
        <taxon>Viridiplantae</taxon>
        <taxon>Streptophyta</taxon>
        <taxon>Embryophyta</taxon>
        <taxon>Tracheophyta</taxon>
        <taxon>Spermatophyta</taxon>
        <taxon>Magnoliopsida</taxon>
        <taxon>eudicotyledons</taxon>
        <taxon>Gunneridae</taxon>
        <taxon>Pentapetalae</taxon>
        <taxon>rosids</taxon>
        <taxon>fabids</taxon>
        <taxon>Malpighiales</taxon>
        <taxon>Erythroxylaceae</taxon>
        <taxon>Erythroxylum</taxon>
    </lineage>
</organism>
<dbReference type="InterPro" id="IPR026960">
    <property type="entry name" value="RVT-Znf"/>
</dbReference>
<name>A0AAV8SEN0_9ROSI</name>
<sequence>MTRVISMIGTQVCRIICCLISLIFTNRVVFNSVDTTAILSIPLGRSQTADALCWKFERKGGYTVKSAYKSLTWQGQYDQVSVQSSCWNRVWRCKIPYFLLNFLWRAGVNILPSRERLFTKHVPVVNVCPLCQRSSETVLHILVQCPYAREVWLLSPLGWFNPQVSSFLSWLDAFTSLFNKWDMAFGIYVCWNIWQSRNRRVWQQKFTSPAHCLGQFKADFEMWRSVQRNEFTDHGGGDSRSRVVHWKKLRKKKKETNKIEGNLLYHKHNIQLIKTNEEVQ</sequence>
<proteinExistence type="predicted"/>
<feature type="domain" description="Reverse transcriptase zinc-binding" evidence="1">
    <location>
        <begin position="62"/>
        <end position="152"/>
    </location>
</feature>
<evidence type="ECO:0000313" key="3">
    <source>
        <dbReference type="Proteomes" id="UP001159364"/>
    </source>
</evidence>
<dbReference type="Pfam" id="PF13966">
    <property type="entry name" value="zf-RVT"/>
    <property type="match status" value="1"/>
</dbReference>
<accession>A0AAV8SEN0</accession>
<gene>
    <name evidence="2" type="ORF">K2173_015893</name>
</gene>
<keyword evidence="3" id="KW-1185">Reference proteome</keyword>
<evidence type="ECO:0000259" key="1">
    <source>
        <dbReference type="Pfam" id="PF13966"/>
    </source>
</evidence>
<comment type="caution">
    <text evidence="2">The sequence shown here is derived from an EMBL/GenBank/DDBJ whole genome shotgun (WGS) entry which is preliminary data.</text>
</comment>
<dbReference type="AlphaFoldDB" id="A0AAV8SEN0"/>